<gene>
    <name evidence="2" type="ORF">ACFPJ6_01070</name>
</gene>
<dbReference type="InterPro" id="IPR036291">
    <property type="entry name" value="NAD(P)-bd_dom_sf"/>
</dbReference>
<dbReference type="SMART" id="SM00829">
    <property type="entry name" value="PKS_ER"/>
    <property type="match status" value="1"/>
</dbReference>
<dbReference type="PANTHER" id="PTHR43482">
    <property type="entry name" value="PROTEIN AST1-RELATED"/>
    <property type="match status" value="1"/>
</dbReference>
<dbReference type="SUPFAM" id="SSF50129">
    <property type="entry name" value="GroES-like"/>
    <property type="match status" value="1"/>
</dbReference>
<sequence length="327" mass="34121">MLRVAEVPDPGPPGPGQALVAVRASSVHADAWHTVTGLPYVMRLMGNGLRPRGGVPGSDVAGAVVAVGDGVDHLSPGDRVWGETIDGIPWRDGGAWAERVLAPADALARIPPGVSDEQAVAVGTPGVLALEVLRDQGRLRAGASVCVNGAAGAMGQQLVQLAKALGAGRVVGVDRGETADALRALGCDDAVDHLTDDVTTRGERFDVVIDVASSRPYRDWWPVLAPHATYVRVGHDHYGQGMNRWLGSMVGVLSLMARAPFDEHIHGVDRSAPRPQRLAELSAMLADGVLRPTVAAALPLERTVEALRLLESGTVAGRIVLTIGRGA</sequence>
<dbReference type="Pfam" id="PF13602">
    <property type="entry name" value="ADH_zinc_N_2"/>
    <property type="match status" value="1"/>
</dbReference>
<evidence type="ECO:0000259" key="1">
    <source>
        <dbReference type="SMART" id="SM00829"/>
    </source>
</evidence>
<dbReference type="InterPro" id="IPR013154">
    <property type="entry name" value="ADH-like_N"/>
</dbReference>
<dbReference type="Gene3D" id="3.90.180.10">
    <property type="entry name" value="Medium-chain alcohol dehydrogenases, catalytic domain"/>
    <property type="match status" value="1"/>
</dbReference>
<accession>A0ABW0GLQ1</accession>
<dbReference type="SUPFAM" id="SSF51735">
    <property type="entry name" value="NAD(P)-binding Rossmann-fold domains"/>
    <property type="match status" value="1"/>
</dbReference>
<evidence type="ECO:0000313" key="2">
    <source>
        <dbReference type="EMBL" id="MFC5379371.1"/>
    </source>
</evidence>
<keyword evidence="3" id="KW-1185">Reference proteome</keyword>
<dbReference type="Gene3D" id="3.40.50.720">
    <property type="entry name" value="NAD(P)-binding Rossmann-like Domain"/>
    <property type="match status" value="1"/>
</dbReference>
<dbReference type="RefSeq" id="WP_340266499.1">
    <property type="nucleotide sequence ID" value="NZ_JBBEOG010000001.1"/>
</dbReference>
<dbReference type="CDD" id="cd08267">
    <property type="entry name" value="MDR1"/>
    <property type="match status" value="1"/>
</dbReference>
<comment type="caution">
    <text evidence="2">The sequence shown here is derived from an EMBL/GenBank/DDBJ whole genome shotgun (WGS) entry which is preliminary data.</text>
</comment>
<organism evidence="2 3">
    <name type="scientific">Aquipuribacter nitratireducens</name>
    <dbReference type="NCBI Taxonomy" id="650104"/>
    <lineage>
        <taxon>Bacteria</taxon>
        <taxon>Bacillati</taxon>
        <taxon>Actinomycetota</taxon>
        <taxon>Actinomycetes</taxon>
        <taxon>Micrococcales</taxon>
        <taxon>Intrasporangiaceae</taxon>
        <taxon>Aquipuribacter</taxon>
    </lineage>
</organism>
<dbReference type="InterPro" id="IPR052585">
    <property type="entry name" value="Lipid_raft_assoc_Zn_ADH"/>
</dbReference>
<dbReference type="EMBL" id="JBHSLD010000001">
    <property type="protein sequence ID" value="MFC5379371.1"/>
    <property type="molecule type" value="Genomic_DNA"/>
</dbReference>
<feature type="domain" description="Enoyl reductase (ER)" evidence="1">
    <location>
        <begin position="1"/>
        <end position="321"/>
    </location>
</feature>
<dbReference type="PANTHER" id="PTHR43482:SF1">
    <property type="entry name" value="PROTEIN AST1-RELATED"/>
    <property type="match status" value="1"/>
</dbReference>
<reference evidence="3" key="1">
    <citation type="journal article" date="2019" name="Int. J. Syst. Evol. Microbiol.">
        <title>The Global Catalogue of Microorganisms (GCM) 10K type strain sequencing project: providing services to taxonomists for standard genome sequencing and annotation.</title>
        <authorList>
            <consortium name="The Broad Institute Genomics Platform"/>
            <consortium name="The Broad Institute Genome Sequencing Center for Infectious Disease"/>
            <person name="Wu L."/>
            <person name="Ma J."/>
        </authorList>
    </citation>
    <scope>NUCLEOTIDE SEQUENCE [LARGE SCALE GENOMIC DNA]</scope>
    <source>
        <strain evidence="3">CCUG 43114</strain>
    </source>
</reference>
<dbReference type="InterPro" id="IPR011032">
    <property type="entry name" value="GroES-like_sf"/>
</dbReference>
<protein>
    <submittedName>
        <fullName evidence="2">NAD(P)-dependent alcohol dehydrogenase</fullName>
    </submittedName>
</protein>
<proteinExistence type="predicted"/>
<dbReference type="Proteomes" id="UP001596122">
    <property type="component" value="Unassembled WGS sequence"/>
</dbReference>
<dbReference type="InterPro" id="IPR020843">
    <property type="entry name" value="ER"/>
</dbReference>
<evidence type="ECO:0000313" key="3">
    <source>
        <dbReference type="Proteomes" id="UP001596122"/>
    </source>
</evidence>
<dbReference type="Pfam" id="PF08240">
    <property type="entry name" value="ADH_N"/>
    <property type="match status" value="1"/>
</dbReference>
<name>A0ABW0GLQ1_9MICO</name>